<dbReference type="PANTHER" id="PTHR43788">
    <property type="entry name" value="DNA2/NAM7 HELICASE FAMILY MEMBER"/>
    <property type="match status" value="1"/>
</dbReference>
<keyword evidence="8" id="KW-0547">Nucleotide-binding</keyword>
<dbReference type="GO" id="GO:0005634">
    <property type="term" value="C:nucleus"/>
    <property type="evidence" value="ECO:0007669"/>
    <property type="project" value="UniProtKB-SubCell"/>
</dbReference>
<dbReference type="GO" id="GO:0016787">
    <property type="term" value="F:hydrolase activity"/>
    <property type="evidence" value="ECO:0007669"/>
    <property type="project" value="UniProtKB-KW"/>
</dbReference>
<evidence type="ECO:0000256" key="16">
    <source>
        <dbReference type="ARBA" id="ARBA00072281"/>
    </source>
</evidence>
<dbReference type="GO" id="GO:0005694">
    <property type="term" value="C:chromosome"/>
    <property type="evidence" value="ECO:0007669"/>
    <property type="project" value="UniProtKB-SubCell"/>
</dbReference>
<reference evidence="20" key="1">
    <citation type="submission" date="2023-09" db="UniProtKB">
        <authorList>
            <consortium name="Ensembl"/>
        </authorList>
    </citation>
    <scope>IDENTIFICATION</scope>
</reference>
<feature type="region of interest" description="Disordered" evidence="17">
    <location>
        <begin position="998"/>
        <end position="1031"/>
    </location>
</feature>
<keyword evidence="5" id="KW-0158">Chromosome</keyword>
<feature type="region of interest" description="Disordered" evidence="17">
    <location>
        <begin position="774"/>
        <end position="793"/>
    </location>
</feature>
<evidence type="ECO:0000256" key="14">
    <source>
        <dbReference type="ARBA" id="ARBA00055511"/>
    </source>
</evidence>
<dbReference type="Pfam" id="PF13604">
    <property type="entry name" value="AAA_30"/>
    <property type="match status" value="1"/>
</dbReference>
<evidence type="ECO:0000256" key="15">
    <source>
        <dbReference type="ARBA" id="ARBA00061441"/>
    </source>
</evidence>
<keyword evidence="10" id="KW-0347">Helicase</keyword>
<keyword evidence="9" id="KW-0378">Hydrolase</keyword>
<evidence type="ECO:0000256" key="12">
    <source>
        <dbReference type="ARBA" id="ARBA00023242"/>
    </source>
</evidence>
<dbReference type="GO" id="GO:0005524">
    <property type="term" value="F:ATP binding"/>
    <property type="evidence" value="ECO:0007669"/>
    <property type="project" value="UniProtKB-KW"/>
</dbReference>
<evidence type="ECO:0000256" key="9">
    <source>
        <dbReference type="ARBA" id="ARBA00022801"/>
    </source>
</evidence>
<dbReference type="Ensembl" id="ENSCCNT00000007156.1">
    <property type="protein sequence ID" value="ENSCCNP00000005435.1"/>
    <property type="gene ID" value="ENSCCNG00000005734.1"/>
</dbReference>
<comment type="catalytic activity">
    <reaction evidence="13">
        <text>ATP + H2O = ADP + phosphate + H(+)</text>
        <dbReference type="Rhea" id="RHEA:13065"/>
        <dbReference type="ChEBI" id="CHEBI:15377"/>
        <dbReference type="ChEBI" id="CHEBI:15378"/>
        <dbReference type="ChEBI" id="CHEBI:30616"/>
        <dbReference type="ChEBI" id="CHEBI:43474"/>
        <dbReference type="ChEBI" id="CHEBI:456216"/>
        <dbReference type="EC" id="3.6.4.12"/>
    </reaction>
</comment>
<evidence type="ECO:0000313" key="20">
    <source>
        <dbReference type="Ensembl" id="ENSCCNP00000005435.1"/>
    </source>
</evidence>
<keyword evidence="11" id="KW-0067">ATP-binding</keyword>
<sequence>MARKNQLRELVGPLLPPKDQVEEDDDYGREEVEEEEDSVFVDAEELCSGGVKAGCLPGRLRVLIPDEKTQENCQVFGRFPITGPWWRVKVKVKPVGSKTYQVQGFPSYFLQSDMSPPNQEHICSLFLKDCGVPGDQRVKFLAWINEMSSYKDLNFENLLETLKTFYKEIKRKDEKKPSQNEQEELLPDNEIIPFISVMTALRFPKIMEFLPVLLPRYFRQLISSGSGKVLEVIEEVLGTQPWKLGFSKITYRELKLLRCEASWAAFCQCPSLLQLMTDLEKNALVIYSKLKQICREHGHTYVEVADLTLGLSEHMSVHDAWQSLKFLKDIGVVTYEKNRVFPYDLYQAERGIASSICNLMKRPPWHLRVNVRKVLASIGNTKPEDSRTGDASEDSKPDETNLENSMDILDPQDSEDLIWNSGENEINAEINELELDQDQVAALEMICSNAVTVISGKGGCGKTTIVSHLFKCIQQLEEREVKKACEDFEQDQDVSEEWFAFTEQTRLEMDKAIEVLLTAPTGKATGLLRQRTGLPAYTLYQVNYSFYLWEKKLKNKNMPWKFSSVKVLVVDEGSLVSVGIFKSVLKLLCEHSRLAKLIILGDIRQLPSIEPGNMLKDLFDTLKSRKCAIELQTNHRAESQLIVDNATRISRRQFPNFDAELNVSDNSSLPISIQDKTFILIRLPEEDTCSQLPKNSHNSYLYSAVRALLQENDFKSAKTSQFIAFRRQDCDLINDCCCKHYTGHLIKDHKKRLVFGIQDKICCTRNAYLSDLLPEDTTGSQPESDTETGGEDVCHPRGLAKDKHALESGIRLCNGEIFFIQNDVTDVTFGKRRYLTINNMAGLEVTVDFSKLVKYCHIKHAWARTIHTFQGSEEDTVVYVVGKAGRQHWQHVYTAVTRGRRRVYVIAEESQLQNAIRKPSISRKTRLKQFLQNELSVSHASPADFPQSKSSGDSRGPSTQPPTSPIPTASANTVTNDVTKKWRMFSFDEVDEDEKEILAQSRGSKRTSDMNISESPSKVLMVEKSSPQVSSRLQNLRLNNLIPRQLFEPTSNQET</sequence>
<dbReference type="Pfam" id="PF25894">
    <property type="entry name" value="WHD_HELB"/>
    <property type="match status" value="1"/>
</dbReference>
<gene>
    <name evidence="20" type="primary">Helb</name>
</gene>
<evidence type="ECO:0000256" key="6">
    <source>
        <dbReference type="ARBA" id="ARBA00022490"/>
    </source>
</evidence>
<comment type="subcellular location">
    <subcellularLocation>
        <location evidence="2">Chromosome</location>
    </subcellularLocation>
    <subcellularLocation>
        <location evidence="3">Cytoplasm</location>
    </subcellularLocation>
    <subcellularLocation>
        <location evidence="1">Nucleus</location>
    </subcellularLocation>
</comment>
<dbReference type="GO" id="GO:1903775">
    <property type="term" value="P:regulation of DNA double-strand break processing"/>
    <property type="evidence" value="ECO:0007669"/>
    <property type="project" value="UniProtKB-ARBA"/>
</dbReference>
<dbReference type="CDD" id="cd18809">
    <property type="entry name" value="SF1_C_RecD"/>
    <property type="match status" value="1"/>
</dbReference>
<feature type="region of interest" description="Disordered" evidence="17">
    <location>
        <begin position="380"/>
        <end position="407"/>
    </location>
</feature>
<feature type="region of interest" description="Disordered" evidence="17">
    <location>
        <begin position="1"/>
        <end position="36"/>
    </location>
</feature>
<evidence type="ECO:0000256" key="13">
    <source>
        <dbReference type="ARBA" id="ARBA00047995"/>
    </source>
</evidence>
<proteinExistence type="inferred from homology"/>
<evidence type="ECO:0000256" key="8">
    <source>
        <dbReference type="ARBA" id="ARBA00022741"/>
    </source>
</evidence>
<dbReference type="EC" id="3.6.4.12" evidence="4"/>
<dbReference type="InterPro" id="IPR050534">
    <property type="entry name" value="Coronavir_polyprotein_1ab"/>
</dbReference>
<evidence type="ECO:0000256" key="1">
    <source>
        <dbReference type="ARBA" id="ARBA00004123"/>
    </source>
</evidence>
<name>A0A8C0W7F2_CASCN</name>
<feature type="domain" description="DNA helicase B winged helix" evidence="19">
    <location>
        <begin position="233"/>
        <end position="341"/>
    </location>
</feature>
<dbReference type="GO" id="GO:0005737">
    <property type="term" value="C:cytoplasm"/>
    <property type="evidence" value="ECO:0007669"/>
    <property type="project" value="UniProtKB-SubCell"/>
</dbReference>
<dbReference type="PANTHER" id="PTHR43788:SF6">
    <property type="entry name" value="DNA HELICASE B"/>
    <property type="match status" value="1"/>
</dbReference>
<dbReference type="InterPro" id="IPR027417">
    <property type="entry name" value="P-loop_NTPase"/>
</dbReference>
<feature type="domain" description="UvrD-like helicase C-terminal" evidence="18">
    <location>
        <begin position="860"/>
        <end position="906"/>
    </location>
</feature>
<protein>
    <recommendedName>
        <fullName evidence="16">DNA helicase B</fullName>
        <ecNumber evidence="4">3.6.4.12</ecNumber>
    </recommendedName>
</protein>
<evidence type="ECO:0000256" key="2">
    <source>
        <dbReference type="ARBA" id="ARBA00004286"/>
    </source>
</evidence>
<comment type="function">
    <text evidence="14">5'-3' DNA helicase involved in DNA damage response by acting as an inhibitor of DNA end resection. Recruitment to single-stranded DNA (ssDNA) following DNA damage leads to inhibit the nucleases catalyzing resection, such as EXO1, BLM and DNA2, possibly via the 5'-3' ssDNA translocase activity of HELB. As cells approach S phase, DNA end resection is promoted by the nuclear export of HELB following phosphorylation. Acts independently of TP53BP1. Unwinds duplex DNA with 5'-3' polarity. Has single-strand DNA-dependent ATPase and DNA helicase activities. Prefers ATP and dATP as substrates. During S phase, may facilitate cellular recovery from replication stress.</text>
</comment>
<comment type="similarity">
    <text evidence="15">Belongs to the RecD family. HELB subfamily.</text>
</comment>
<dbReference type="Pfam" id="PF13538">
    <property type="entry name" value="UvrD_C_2"/>
    <property type="match status" value="1"/>
</dbReference>
<dbReference type="InterPro" id="IPR058839">
    <property type="entry name" value="WHD_HELB"/>
</dbReference>
<dbReference type="GO" id="GO:0017116">
    <property type="term" value="F:single-stranded DNA helicase activity"/>
    <property type="evidence" value="ECO:0007669"/>
    <property type="project" value="TreeGrafter"/>
</dbReference>
<evidence type="ECO:0000256" key="17">
    <source>
        <dbReference type="SAM" id="MobiDB-lite"/>
    </source>
</evidence>
<evidence type="ECO:0000256" key="10">
    <source>
        <dbReference type="ARBA" id="ARBA00022806"/>
    </source>
</evidence>
<dbReference type="FunFam" id="3.40.50.300:FF:001523">
    <property type="entry name" value="Helicase (DNA) B"/>
    <property type="match status" value="1"/>
</dbReference>
<organism evidence="20">
    <name type="scientific">Castor canadensis</name>
    <name type="common">American beaver</name>
    <dbReference type="NCBI Taxonomy" id="51338"/>
    <lineage>
        <taxon>Eukaryota</taxon>
        <taxon>Metazoa</taxon>
        <taxon>Chordata</taxon>
        <taxon>Craniata</taxon>
        <taxon>Vertebrata</taxon>
        <taxon>Euteleostomi</taxon>
        <taxon>Mammalia</taxon>
        <taxon>Eutheria</taxon>
        <taxon>Euarchontoglires</taxon>
        <taxon>Glires</taxon>
        <taxon>Rodentia</taxon>
        <taxon>Castorimorpha</taxon>
        <taxon>Castoridae</taxon>
        <taxon>Castor</taxon>
    </lineage>
</organism>
<dbReference type="GO" id="GO:2000042">
    <property type="term" value="P:negative regulation of double-strand break repair via homologous recombination"/>
    <property type="evidence" value="ECO:0007669"/>
    <property type="project" value="UniProtKB-ARBA"/>
</dbReference>
<dbReference type="GO" id="GO:0006974">
    <property type="term" value="P:DNA damage response"/>
    <property type="evidence" value="ECO:0007669"/>
    <property type="project" value="UniProtKB-ARBA"/>
</dbReference>
<feature type="region of interest" description="Disordered" evidence="17">
    <location>
        <begin position="938"/>
        <end position="975"/>
    </location>
</feature>
<keyword evidence="12" id="KW-0539">Nucleus</keyword>
<evidence type="ECO:0000256" key="4">
    <source>
        <dbReference type="ARBA" id="ARBA00012551"/>
    </source>
</evidence>
<evidence type="ECO:0000259" key="18">
    <source>
        <dbReference type="Pfam" id="PF13538"/>
    </source>
</evidence>
<dbReference type="CDD" id="cd17933">
    <property type="entry name" value="DEXSc_RecD-like"/>
    <property type="match status" value="1"/>
</dbReference>
<keyword evidence="6" id="KW-0963">Cytoplasm</keyword>
<evidence type="ECO:0000256" key="7">
    <source>
        <dbReference type="ARBA" id="ARBA00022553"/>
    </source>
</evidence>
<evidence type="ECO:0000259" key="19">
    <source>
        <dbReference type="Pfam" id="PF25894"/>
    </source>
</evidence>
<evidence type="ECO:0000256" key="5">
    <source>
        <dbReference type="ARBA" id="ARBA00022454"/>
    </source>
</evidence>
<dbReference type="AlphaFoldDB" id="A0A8C0W7F2"/>
<dbReference type="InterPro" id="IPR027785">
    <property type="entry name" value="UvrD-like_helicase_C"/>
</dbReference>
<evidence type="ECO:0000256" key="11">
    <source>
        <dbReference type="ARBA" id="ARBA00022840"/>
    </source>
</evidence>
<keyword evidence="7" id="KW-0597">Phosphoprotein</keyword>
<dbReference type="Gene3D" id="3.40.50.300">
    <property type="entry name" value="P-loop containing nucleotide triphosphate hydrolases"/>
    <property type="match status" value="2"/>
</dbReference>
<dbReference type="GO" id="GO:0006269">
    <property type="term" value="P:DNA replication, synthesis of primer"/>
    <property type="evidence" value="ECO:0007669"/>
    <property type="project" value="UniProtKB-ARBA"/>
</dbReference>
<accession>A0A8C0W7F2</accession>
<feature type="compositionally biased region" description="Acidic residues" evidence="17">
    <location>
        <begin position="21"/>
        <end position="36"/>
    </location>
</feature>
<dbReference type="SUPFAM" id="SSF52540">
    <property type="entry name" value="P-loop containing nucleoside triphosphate hydrolases"/>
    <property type="match status" value="2"/>
</dbReference>
<feature type="compositionally biased region" description="Basic and acidic residues" evidence="17">
    <location>
        <begin position="382"/>
        <end position="399"/>
    </location>
</feature>
<evidence type="ECO:0000256" key="3">
    <source>
        <dbReference type="ARBA" id="ARBA00004496"/>
    </source>
</evidence>